<dbReference type="Proteomes" id="UP000467700">
    <property type="component" value="Unassembled WGS sequence"/>
</dbReference>
<dbReference type="Gene3D" id="3.90.1140.10">
    <property type="entry name" value="Cyclic phosphodiesterase"/>
    <property type="match status" value="1"/>
</dbReference>
<name>A0A8S0VV91_CYCAE</name>
<evidence type="ECO:0000313" key="2">
    <source>
        <dbReference type="Proteomes" id="UP000467700"/>
    </source>
</evidence>
<dbReference type="InterPro" id="IPR009097">
    <property type="entry name" value="Cyclic_Pdiesterase"/>
</dbReference>
<dbReference type="Pfam" id="PF07823">
    <property type="entry name" value="CPDase"/>
    <property type="match status" value="1"/>
</dbReference>
<dbReference type="InterPro" id="IPR012386">
    <property type="entry name" value="Cyclic-nucl_3Pdiesterase"/>
</dbReference>
<dbReference type="OrthoDB" id="514292at2759"/>
<dbReference type="GO" id="GO:0009187">
    <property type="term" value="P:cyclic nucleotide metabolic process"/>
    <property type="evidence" value="ECO:0007669"/>
    <property type="project" value="TreeGrafter"/>
</dbReference>
<proteinExistence type="predicted"/>
<keyword evidence="2" id="KW-1185">Reference proteome</keyword>
<gene>
    <name evidence="1" type="ORF">AAE3_LOCUS13970</name>
</gene>
<dbReference type="PANTHER" id="PTHR28141:SF1">
    <property type="entry name" value="2',3'-CYCLIC-NUCLEOTIDE 3'-PHOSPHODIESTERASE"/>
    <property type="match status" value="1"/>
</dbReference>
<dbReference type="AlphaFoldDB" id="A0A8S0VV91"/>
<organism evidence="1 2">
    <name type="scientific">Cyclocybe aegerita</name>
    <name type="common">Black poplar mushroom</name>
    <name type="synonym">Agrocybe aegerita</name>
    <dbReference type="NCBI Taxonomy" id="1973307"/>
    <lineage>
        <taxon>Eukaryota</taxon>
        <taxon>Fungi</taxon>
        <taxon>Dikarya</taxon>
        <taxon>Basidiomycota</taxon>
        <taxon>Agaricomycotina</taxon>
        <taxon>Agaricomycetes</taxon>
        <taxon>Agaricomycetidae</taxon>
        <taxon>Agaricales</taxon>
        <taxon>Agaricineae</taxon>
        <taxon>Bolbitiaceae</taxon>
        <taxon>Cyclocybe</taxon>
    </lineage>
</organism>
<evidence type="ECO:0008006" key="3">
    <source>
        <dbReference type="Google" id="ProtNLM"/>
    </source>
</evidence>
<dbReference type="SUPFAM" id="SSF55144">
    <property type="entry name" value="LigT-like"/>
    <property type="match status" value="1"/>
</dbReference>
<comment type="caution">
    <text evidence="1">The sequence shown here is derived from an EMBL/GenBank/DDBJ whole genome shotgun (WGS) entry which is preliminary data.</text>
</comment>
<reference evidence="1 2" key="1">
    <citation type="submission" date="2020-01" db="EMBL/GenBank/DDBJ databases">
        <authorList>
            <person name="Gupta K D."/>
        </authorList>
    </citation>
    <scope>NUCLEOTIDE SEQUENCE [LARGE SCALE GENOMIC DNA]</scope>
</reference>
<dbReference type="GO" id="GO:0004113">
    <property type="term" value="F:2',3'-cyclic-nucleotide 3'-phosphodiesterase activity"/>
    <property type="evidence" value="ECO:0007669"/>
    <property type="project" value="TreeGrafter"/>
</dbReference>
<accession>A0A8S0VV91</accession>
<sequence length="204" mass="22445">MGLSLWLVPDKKNAEGLITIMNAVENNGSLSPASYPKFYPHITLASFPSTMARCLETIGTSIPTLGTPLRCHFASVHVGSHYFRSVYIAIKPTLEIVDLRRRVHAALGVEPRTPSFPHLSLCYIDDADAEKGEREAFYKVLREGGNFKKEIGCDGKDTGVSLNLSFDPEVENWSACVDVSEVWVAQCEGPVEGWTVLGKYPLAE</sequence>
<protein>
    <recommendedName>
        <fullName evidence="3">2',3'-cyclic-nucleotide 3'-phosphodiesterase</fullName>
    </recommendedName>
</protein>
<dbReference type="EMBL" id="CACVBS010000112">
    <property type="protein sequence ID" value="CAA7271610.1"/>
    <property type="molecule type" value="Genomic_DNA"/>
</dbReference>
<dbReference type="PANTHER" id="PTHR28141">
    <property type="entry name" value="2',3'-CYCLIC-NUCLEOTIDE 3'-PHOSPHODIESTERASE"/>
    <property type="match status" value="1"/>
</dbReference>
<evidence type="ECO:0000313" key="1">
    <source>
        <dbReference type="EMBL" id="CAA7271610.1"/>
    </source>
</evidence>